<proteinExistence type="predicted"/>
<evidence type="ECO:0000313" key="2">
    <source>
        <dbReference type="Proteomes" id="UP001642484"/>
    </source>
</evidence>
<sequence>MQRAMVRKASRATWIHICMLAFVSLIPMTFVGRSGSSRSRSISRLAGEGKKELVFLDEKDYLRLFRLELEEHAKRALFRRTRRFLPFEDCVKWVRAMGYWDSQQEWEEWIALGEKRNPYIPTRPDEYYGKLGQWKGWSYFLGSKEGKKNK</sequence>
<name>A0ABP0LDM2_9DINO</name>
<accession>A0ABP0LDM2</accession>
<keyword evidence="2" id="KW-1185">Reference proteome</keyword>
<gene>
    <name evidence="1" type="ORF">CCMP2556_LOCUS20438</name>
</gene>
<comment type="caution">
    <text evidence="1">The sequence shown here is derived from an EMBL/GenBank/DDBJ whole genome shotgun (WGS) entry which is preliminary data.</text>
</comment>
<evidence type="ECO:0000313" key="1">
    <source>
        <dbReference type="EMBL" id="CAK9036842.1"/>
    </source>
</evidence>
<protein>
    <submittedName>
        <fullName evidence="1">Uncharacterized protein</fullName>
    </submittedName>
</protein>
<organism evidence="1 2">
    <name type="scientific">Durusdinium trenchii</name>
    <dbReference type="NCBI Taxonomy" id="1381693"/>
    <lineage>
        <taxon>Eukaryota</taxon>
        <taxon>Sar</taxon>
        <taxon>Alveolata</taxon>
        <taxon>Dinophyceae</taxon>
        <taxon>Suessiales</taxon>
        <taxon>Symbiodiniaceae</taxon>
        <taxon>Durusdinium</taxon>
    </lineage>
</organism>
<reference evidence="1 2" key="1">
    <citation type="submission" date="2024-02" db="EMBL/GenBank/DDBJ databases">
        <authorList>
            <person name="Chen Y."/>
            <person name="Shah S."/>
            <person name="Dougan E. K."/>
            <person name="Thang M."/>
            <person name="Chan C."/>
        </authorList>
    </citation>
    <scope>NUCLEOTIDE SEQUENCE [LARGE SCALE GENOMIC DNA]</scope>
</reference>
<dbReference type="Proteomes" id="UP001642484">
    <property type="component" value="Unassembled WGS sequence"/>
</dbReference>
<dbReference type="EMBL" id="CAXAMN010012002">
    <property type="protein sequence ID" value="CAK9036842.1"/>
    <property type="molecule type" value="Genomic_DNA"/>
</dbReference>